<feature type="signal peptide" evidence="1">
    <location>
        <begin position="1"/>
        <end position="19"/>
    </location>
</feature>
<dbReference type="Gene3D" id="2.160.20.10">
    <property type="entry name" value="Single-stranded right-handed beta-helix, Pectin lyase-like"/>
    <property type="match status" value="1"/>
</dbReference>
<keyword evidence="4" id="KW-1185">Reference proteome</keyword>
<evidence type="ECO:0000313" key="3">
    <source>
        <dbReference type="EMBL" id="GBG69218.1"/>
    </source>
</evidence>
<dbReference type="Gramene" id="GBG69218">
    <property type="protein sequence ID" value="GBG69218"/>
    <property type="gene ID" value="CBR_g3917"/>
</dbReference>
<dbReference type="SUPFAM" id="SSF51126">
    <property type="entry name" value="Pectin lyase-like"/>
    <property type="match status" value="1"/>
</dbReference>
<dbReference type="InterPro" id="IPR012334">
    <property type="entry name" value="Pectin_lyas_fold"/>
</dbReference>
<dbReference type="OrthoDB" id="2014636at2759"/>
<protein>
    <recommendedName>
        <fullName evidence="2">Right handed beta helix domain-containing protein</fullName>
    </recommendedName>
</protein>
<dbReference type="Proteomes" id="UP000265515">
    <property type="component" value="Unassembled WGS sequence"/>
</dbReference>
<accession>A0A388KGS8</accession>
<proteinExistence type="predicted"/>
<sequence>MACLWWMFLVLQTLCSCLAMPSATVQVLPPASPKRITHADLVKAVTSTCSLVLTSDVVLRGDLPEVNSTACPEVRIVGRCRGRKLCRIDGAGKYSFIHGAERLLLKNLEITRMRGGNMGRAPVLSDTTNATIIGCRVTNNVDLISWGVVRVPLTVKNTVFEGNQGGAIEIDDRYVYATDVVFRSNRRKNGAAVWNMEGRFYCTRCLFEGNIAEEKGGAVYLVDTDNTGAIFKSCRFVGNKVVGKGGVGGAVYMTNLDPGVSFCHCQFSRNTADGKLNHVYINGMADSIAYFCPARPRSGIVITPKTSEAFVKDGCTGCN</sequence>
<dbReference type="EMBL" id="BFEA01000111">
    <property type="protein sequence ID" value="GBG69218.1"/>
    <property type="molecule type" value="Genomic_DNA"/>
</dbReference>
<feature type="chain" id="PRO_5017340895" description="Right handed beta helix domain-containing protein" evidence="1">
    <location>
        <begin position="20"/>
        <end position="319"/>
    </location>
</feature>
<dbReference type="AlphaFoldDB" id="A0A388KGS8"/>
<evidence type="ECO:0000313" key="4">
    <source>
        <dbReference type="Proteomes" id="UP000265515"/>
    </source>
</evidence>
<organism evidence="3 4">
    <name type="scientific">Chara braunii</name>
    <name type="common">Braun's stonewort</name>
    <dbReference type="NCBI Taxonomy" id="69332"/>
    <lineage>
        <taxon>Eukaryota</taxon>
        <taxon>Viridiplantae</taxon>
        <taxon>Streptophyta</taxon>
        <taxon>Charophyceae</taxon>
        <taxon>Charales</taxon>
        <taxon>Characeae</taxon>
        <taxon>Chara</taxon>
    </lineage>
</organism>
<dbReference type="Pfam" id="PF13229">
    <property type="entry name" value="Beta_helix"/>
    <property type="match status" value="1"/>
</dbReference>
<dbReference type="InterPro" id="IPR039448">
    <property type="entry name" value="Beta_helix"/>
</dbReference>
<feature type="domain" description="Right handed beta helix" evidence="2">
    <location>
        <begin position="125"/>
        <end position="274"/>
    </location>
</feature>
<gene>
    <name evidence="3" type="ORF">CBR_g3917</name>
</gene>
<keyword evidence="1" id="KW-0732">Signal</keyword>
<comment type="caution">
    <text evidence="3">The sequence shown here is derived from an EMBL/GenBank/DDBJ whole genome shotgun (WGS) entry which is preliminary data.</text>
</comment>
<name>A0A388KGS8_CHABU</name>
<evidence type="ECO:0000259" key="2">
    <source>
        <dbReference type="Pfam" id="PF13229"/>
    </source>
</evidence>
<reference evidence="3 4" key="1">
    <citation type="journal article" date="2018" name="Cell">
        <title>The Chara Genome: Secondary Complexity and Implications for Plant Terrestrialization.</title>
        <authorList>
            <person name="Nishiyama T."/>
            <person name="Sakayama H."/>
            <person name="Vries J.D."/>
            <person name="Buschmann H."/>
            <person name="Saint-Marcoux D."/>
            <person name="Ullrich K.K."/>
            <person name="Haas F.B."/>
            <person name="Vanderstraeten L."/>
            <person name="Becker D."/>
            <person name="Lang D."/>
            <person name="Vosolsobe S."/>
            <person name="Rombauts S."/>
            <person name="Wilhelmsson P.K.I."/>
            <person name="Janitza P."/>
            <person name="Kern R."/>
            <person name="Heyl A."/>
            <person name="Rumpler F."/>
            <person name="Villalobos L.I.A.C."/>
            <person name="Clay J.M."/>
            <person name="Skokan R."/>
            <person name="Toyoda A."/>
            <person name="Suzuki Y."/>
            <person name="Kagoshima H."/>
            <person name="Schijlen E."/>
            <person name="Tajeshwar N."/>
            <person name="Catarino B."/>
            <person name="Hetherington A.J."/>
            <person name="Saltykova A."/>
            <person name="Bonnot C."/>
            <person name="Breuninger H."/>
            <person name="Symeonidi A."/>
            <person name="Radhakrishnan G.V."/>
            <person name="Van Nieuwerburgh F."/>
            <person name="Deforce D."/>
            <person name="Chang C."/>
            <person name="Karol K.G."/>
            <person name="Hedrich R."/>
            <person name="Ulvskov P."/>
            <person name="Glockner G."/>
            <person name="Delwiche C.F."/>
            <person name="Petrasek J."/>
            <person name="Van de Peer Y."/>
            <person name="Friml J."/>
            <person name="Beilby M."/>
            <person name="Dolan L."/>
            <person name="Kohara Y."/>
            <person name="Sugano S."/>
            <person name="Fujiyama A."/>
            <person name="Delaux P.-M."/>
            <person name="Quint M."/>
            <person name="TheiBen G."/>
            <person name="Hagemann M."/>
            <person name="Harholt J."/>
            <person name="Dunand C."/>
            <person name="Zachgo S."/>
            <person name="Langdale J."/>
            <person name="Maumus F."/>
            <person name="Straeten D.V.D."/>
            <person name="Gould S.B."/>
            <person name="Rensing S.A."/>
        </authorList>
    </citation>
    <scope>NUCLEOTIDE SEQUENCE [LARGE SCALE GENOMIC DNA]</scope>
    <source>
        <strain evidence="3 4">S276</strain>
    </source>
</reference>
<dbReference type="InterPro" id="IPR011050">
    <property type="entry name" value="Pectin_lyase_fold/virulence"/>
</dbReference>
<evidence type="ECO:0000256" key="1">
    <source>
        <dbReference type="SAM" id="SignalP"/>
    </source>
</evidence>